<keyword evidence="2" id="KW-1185">Reference proteome</keyword>
<dbReference type="EMBL" id="JBHSMC010000029">
    <property type="protein sequence ID" value="MFC5466703.1"/>
    <property type="molecule type" value="Genomic_DNA"/>
</dbReference>
<evidence type="ECO:0000313" key="2">
    <source>
        <dbReference type="Proteomes" id="UP001596147"/>
    </source>
</evidence>
<accession>A0ABW0LQ22</accession>
<organism evidence="1 2">
    <name type="scientific">Lederbergia graminis</name>
    <dbReference type="NCBI Taxonomy" id="735518"/>
    <lineage>
        <taxon>Bacteria</taxon>
        <taxon>Bacillati</taxon>
        <taxon>Bacillota</taxon>
        <taxon>Bacilli</taxon>
        <taxon>Bacillales</taxon>
        <taxon>Bacillaceae</taxon>
        <taxon>Lederbergia</taxon>
    </lineage>
</organism>
<dbReference type="Proteomes" id="UP001596147">
    <property type="component" value="Unassembled WGS sequence"/>
</dbReference>
<reference evidence="2" key="1">
    <citation type="journal article" date="2019" name="Int. J. Syst. Evol. Microbiol.">
        <title>The Global Catalogue of Microorganisms (GCM) 10K type strain sequencing project: providing services to taxonomists for standard genome sequencing and annotation.</title>
        <authorList>
            <consortium name="The Broad Institute Genomics Platform"/>
            <consortium name="The Broad Institute Genome Sequencing Center for Infectious Disease"/>
            <person name="Wu L."/>
            <person name="Ma J."/>
        </authorList>
    </citation>
    <scope>NUCLEOTIDE SEQUENCE [LARGE SCALE GENOMIC DNA]</scope>
    <source>
        <strain evidence="2">CGMCC 1.12237</strain>
    </source>
</reference>
<evidence type="ECO:0000313" key="1">
    <source>
        <dbReference type="EMBL" id="MFC5466703.1"/>
    </source>
</evidence>
<name>A0ABW0LQ22_9BACI</name>
<comment type="caution">
    <text evidence="1">The sequence shown here is derived from an EMBL/GenBank/DDBJ whole genome shotgun (WGS) entry which is preliminary data.</text>
</comment>
<proteinExistence type="predicted"/>
<sequence length="58" mass="6639">MRINEQNQTASFSTRQMYNMNIQNSIDKDNYTISGGPSEEFGLNSMEVRALKKHLGRS</sequence>
<gene>
    <name evidence="1" type="ORF">ACFPM4_18420</name>
</gene>
<dbReference type="RefSeq" id="WP_382355073.1">
    <property type="nucleotide sequence ID" value="NZ_JBHSMC010000029.1"/>
</dbReference>
<protein>
    <submittedName>
        <fullName evidence="1">Uncharacterized protein</fullName>
    </submittedName>
</protein>